<keyword evidence="1" id="KW-1133">Transmembrane helix</keyword>
<evidence type="ECO:0000313" key="3">
    <source>
        <dbReference type="EMBL" id="MFC0680304.1"/>
    </source>
</evidence>
<dbReference type="Proteomes" id="UP001589896">
    <property type="component" value="Unassembled WGS sequence"/>
</dbReference>
<feature type="transmembrane region" description="Helical" evidence="1">
    <location>
        <begin position="71"/>
        <end position="91"/>
    </location>
</feature>
<feature type="transmembrane region" description="Helical" evidence="1">
    <location>
        <begin position="235"/>
        <end position="255"/>
    </location>
</feature>
<evidence type="ECO:0000259" key="2">
    <source>
        <dbReference type="Pfam" id="PF00892"/>
    </source>
</evidence>
<dbReference type="SUPFAM" id="SSF103481">
    <property type="entry name" value="Multidrug resistance efflux transporter EmrE"/>
    <property type="match status" value="1"/>
</dbReference>
<dbReference type="EMBL" id="JBHLTG010000005">
    <property type="protein sequence ID" value="MFC0680304.1"/>
    <property type="molecule type" value="Genomic_DNA"/>
</dbReference>
<dbReference type="Pfam" id="PF00892">
    <property type="entry name" value="EamA"/>
    <property type="match status" value="1"/>
</dbReference>
<organism evidence="3 4">
    <name type="scientific">Lysobacter korlensis</name>
    <dbReference type="NCBI Taxonomy" id="553636"/>
    <lineage>
        <taxon>Bacteria</taxon>
        <taxon>Pseudomonadati</taxon>
        <taxon>Pseudomonadota</taxon>
        <taxon>Gammaproteobacteria</taxon>
        <taxon>Lysobacterales</taxon>
        <taxon>Lysobacteraceae</taxon>
        <taxon>Lysobacter</taxon>
    </lineage>
</organism>
<gene>
    <name evidence="3" type="ORF">ACFFGH_20915</name>
</gene>
<feature type="transmembrane region" description="Helical" evidence="1">
    <location>
        <begin position="176"/>
        <end position="195"/>
    </location>
</feature>
<keyword evidence="4" id="KW-1185">Reference proteome</keyword>
<comment type="caution">
    <text evidence="3">The sequence shown here is derived from an EMBL/GenBank/DDBJ whole genome shotgun (WGS) entry which is preliminary data.</text>
</comment>
<sequence length="301" mass="30595">MTALPASRLPVPPWGLAVAAMLSVQLGSALSVGLISTVGPAGTAWLRLSMGALIFLVIARPPLRSLRRSDLPALLGLGVATGLMTIMFLAALERIPLGTAVAIEFLGPLTVAAVRGRSRAALVWPVLALVGVVLLTEPWGGTVDLLGVGFAGLAALGWAVYILLTQRVGDRFTGIGALSFTIPVAAATAAIVGIPQALGHVTLEVVIAAAGLALLLPVLPFALEMLALRRMTHTAFGTLMAIEPAIGLVLGLLVLSQTPSLLQLAGILTVVLAGAAAQRGGQRRTEAAAPAAPPSDLDLLG</sequence>
<feature type="transmembrane region" description="Helical" evidence="1">
    <location>
        <begin position="201"/>
        <end position="223"/>
    </location>
</feature>
<keyword evidence="1" id="KW-0472">Membrane</keyword>
<feature type="transmembrane region" description="Helical" evidence="1">
    <location>
        <begin position="121"/>
        <end position="139"/>
    </location>
</feature>
<reference evidence="3 4" key="1">
    <citation type="submission" date="2024-09" db="EMBL/GenBank/DDBJ databases">
        <authorList>
            <person name="Sun Q."/>
            <person name="Mori K."/>
        </authorList>
    </citation>
    <scope>NUCLEOTIDE SEQUENCE [LARGE SCALE GENOMIC DNA]</scope>
    <source>
        <strain evidence="3 4">KCTC 23076</strain>
    </source>
</reference>
<dbReference type="InterPro" id="IPR037185">
    <property type="entry name" value="EmrE-like"/>
</dbReference>
<name>A0ABV6RUM4_9GAMM</name>
<dbReference type="InterPro" id="IPR000620">
    <property type="entry name" value="EamA_dom"/>
</dbReference>
<feature type="transmembrane region" description="Helical" evidence="1">
    <location>
        <begin position="41"/>
        <end position="59"/>
    </location>
</feature>
<evidence type="ECO:0000256" key="1">
    <source>
        <dbReference type="SAM" id="Phobius"/>
    </source>
</evidence>
<evidence type="ECO:0000313" key="4">
    <source>
        <dbReference type="Proteomes" id="UP001589896"/>
    </source>
</evidence>
<proteinExistence type="predicted"/>
<feature type="domain" description="EamA" evidence="2">
    <location>
        <begin position="146"/>
        <end position="273"/>
    </location>
</feature>
<keyword evidence="1" id="KW-0812">Transmembrane</keyword>
<dbReference type="RefSeq" id="WP_386671920.1">
    <property type="nucleotide sequence ID" value="NZ_JBHLTG010000005.1"/>
</dbReference>
<protein>
    <submittedName>
        <fullName evidence="3">DMT family transporter</fullName>
    </submittedName>
</protein>
<accession>A0ABV6RUM4</accession>
<feature type="transmembrane region" description="Helical" evidence="1">
    <location>
        <begin position="145"/>
        <end position="164"/>
    </location>
</feature>
<feature type="transmembrane region" description="Helical" evidence="1">
    <location>
        <begin position="261"/>
        <end position="277"/>
    </location>
</feature>